<organism evidence="2 3">
    <name type="scientific">Paenibacillus sepulcri</name>
    <dbReference type="NCBI Taxonomy" id="359917"/>
    <lineage>
        <taxon>Bacteria</taxon>
        <taxon>Bacillati</taxon>
        <taxon>Bacillota</taxon>
        <taxon>Bacilli</taxon>
        <taxon>Bacillales</taxon>
        <taxon>Paenibacillaceae</taxon>
        <taxon>Paenibacillus</taxon>
    </lineage>
</organism>
<evidence type="ECO:0000256" key="1">
    <source>
        <dbReference type="SAM" id="Phobius"/>
    </source>
</evidence>
<accession>A0ABS7C6T6</accession>
<evidence type="ECO:0000313" key="2">
    <source>
        <dbReference type="EMBL" id="MBW7456597.1"/>
    </source>
</evidence>
<feature type="transmembrane region" description="Helical" evidence="1">
    <location>
        <begin position="91"/>
        <end position="111"/>
    </location>
</feature>
<comment type="caution">
    <text evidence="2">The sequence shown here is derived from an EMBL/GenBank/DDBJ whole genome shotgun (WGS) entry which is preliminary data.</text>
</comment>
<feature type="transmembrane region" description="Helical" evidence="1">
    <location>
        <begin position="7"/>
        <end position="29"/>
    </location>
</feature>
<sequence length="215" mass="24213">MPNTKRLYRLMLIVAAGFIAYVLYVNFIADPRAESFLSHKTNLKHPINVSVWLNVLYVHVAFACAAMVSGAINFSQGIVYKHRRLHRFNGYFYLIAVFAVVITSGYMAPAATGGKAASMAFNLLNVLWPAMTVTAVVQIRRMRVDKHRKWMCRSYSFCFTNMFIHLFTFIGTKGFGLAYEKSYTVSVYGSIVLLLLLAELVIRTVYSKPAGGLQN</sequence>
<dbReference type="InterPro" id="IPR018750">
    <property type="entry name" value="DUF2306_membrane"/>
</dbReference>
<keyword evidence="3" id="KW-1185">Reference proteome</keyword>
<reference evidence="2 3" key="1">
    <citation type="submission" date="2021-07" db="EMBL/GenBank/DDBJ databases">
        <title>Paenibacillus radiodurans sp. nov., isolated from the southeastern edge of Tengger Desert.</title>
        <authorList>
            <person name="Zhang G."/>
        </authorList>
    </citation>
    <scope>NUCLEOTIDE SEQUENCE [LARGE SCALE GENOMIC DNA]</scope>
    <source>
        <strain evidence="2 3">CCM 7311</strain>
    </source>
</reference>
<dbReference type="EMBL" id="JAHZIK010000618">
    <property type="protein sequence ID" value="MBW7456597.1"/>
    <property type="molecule type" value="Genomic_DNA"/>
</dbReference>
<feature type="transmembrane region" description="Helical" evidence="1">
    <location>
        <begin position="158"/>
        <end position="179"/>
    </location>
</feature>
<name>A0ABS7C6T6_9BACL</name>
<feature type="transmembrane region" description="Helical" evidence="1">
    <location>
        <begin position="117"/>
        <end position="137"/>
    </location>
</feature>
<dbReference type="RefSeq" id="WP_210038762.1">
    <property type="nucleotide sequence ID" value="NZ_JBHLVU010000011.1"/>
</dbReference>
<dbReference type="Proteomes" id="UP001519887">
    <property type="component" value="Unassembled WGS sequence"/>
</dbReference>
<protein>
    <submittedName>
        <fullName evidence="2">DUF2306 domain-containing protein</fullName>
    </submittedName>
</protein>
<feature type="transmembrane region" description="Helical" evidence="1">
    <location>
        <begin position="49"/>
        <end position="70"/>
    </location>
</feature>
<gene>
    <name evidence="2" type="ORF">K0U00_21395</name>
</gene>
<proteinExistence type="predicted"/>
<feature type="transmembrane region" description="Helical" evidence="1">
    <location>
        <begin position="185"/>
        <end position="206"/>
    </location>
</feature>
<keyword evidence="1" id="KW-0472">Membrane</keyword>
<keyword evidence="1" id="KW-1133">Transmembrane helix</keyword>
<keyword evidence="1" id="KW-0812">Transmembrane</keyword>
<evidence type="ECO:0000313" key="3">
    <source>
        <dbReference type="Proteomes" id="UP001519887"/>
    </source>
</evidence>
<dbReference type="Pfam" id="PF10067">
    <property type="entry name" value="DUF2306"/>
    <property type="match status" value="1"/>
</dbReference>